<reference evidence="3 6" key="2">
    <citation type="submission" date="2020-08" db="EMBL/GenBank/DDBJ databases">
        <title>Genomic Encyclopedia of Type Strains, Phase IV (KMG-IV): sequencing the most valuable type-strain genomes for metagenomic binning, comparative biology and taxonomic classification.</title>
        <authorList>
            <person name="Goeker M."/>
        </authorList>
    </citation>
    <scope>NUCLEOTIDE SEQUENCE [LARGE SCALE GENOMIC DNA]</scope>
    <source>
        <strain evidence="3 6">DSM 12421</strain>
    </source>
</reference>
<organism evidence="4 5">
    <name type="scientific">Sulfurisphaera ohwakuensis</name>
    <dbReference type="NCBI Taxonomy" id="69656"/>
    <lineage>
        <taxon>Archaea</taxon>
        <taxon>Thermoproteota</taxon>
        <taxon>Thermoprotei</taxon>
        <taxon>Sulfolobales</taxon>
        <taxon>Sulfolobaceae</taxon>
        <taxon>Sulfurisphaera</taxon>
    </lineage>
</organism>
<proteinExistence type="predicted"/>
<dbReference type="EMBL" id="CP045484">
    <property type="protein sequence ID" value="QGR18470.1"/>
    <property type="molecule type" value="Genomic_DNA"/>
</dbReference>
<dbReference type="EMBL" id="JACHFY010000021">
    <property type="protein sequence ID" value="MBB5254702.1"/>
    <property type="molecule type" value="Genomic_DNA"/>
</dbReference>
<dbReference type="RefSeq" id="WP_156015944.1">
    <property type="nucleotide sequence ID" value="NZ_CP045484.1"/>
</dbReference>
<reference evidence="4 5" key="1">
    <citation type="submission" date="2019-10" db="EMBL/GenBank/DDBJ databases">
        <title>Genome Sequences from Six Type Strain Members of the Archaeal Family Sulfolobaceae: Acidianus ambivalens, Acidianus infernus, Metallosphaera prunae, Stygiolobus azoricus, Sulfolobus metallicus, and Sulfurisphaera ohwakuensis.</title>
        <authorList>
            <person name="Counts J.A."/>
            <person name="Kelly R.M."/>
        </authorList>
    </citation>
    <scope>NUCLEOTIDE SEQUENCE [LARGE SCALE GENOMIC DNA]</scope>
    <source>
        <strain evidence="4 5">TA-1</strain>
    </source>
</reference>
<evidence type="ECO:0000313" key="6">
    <source>
        <dbReference type="Proteomes" id="UP000582213"/>
    </source>
</evidence>
<evidence type="ECO:0000313" key="4">
    <source>
        <dbReference type="EMBL" id="QGR18470.1"/>
    </source>
</evidence>
<dbReference type="PANTHER" id="PTHR42680:SF3">
    <property type="entry name" value="DCTP DEAMINASE"/>
    <property type="match status" value="1"/>
</dbReference>
<evidence type="ECO:0000313" key="5">
    <source>
        <dbReference type="Proteomes" id="UP000427373"/>
    </source>
</evidence>
<name>A0A650CKU7_SULOH</name>
<evidence type="ECO:0000256" key="1">
    <source>
        <dbReference type="ARBA" id="ARBA00022801"/>
    </source>
</evidence>
<dbReference type="GO" id="GO:0006229">
    <property type="term" value="P:dUTP biosynthetic process"/>
    <property type="evidence" value="ECO:0007669"/>
    <property type="project" value="InterPro"/>
</dbReference>
<dbReference type="GO" id="GO:0008829">
    <property type="term" value="F:dCTP deaminase activity"/>
    <property type="evidence" value="ECO:0007669"/>
    <property type="project" value="UniProtKB-EC"/>
</dbReference>
<keyword evidence="5" id="KW-1185">Reference proteome</keyword>
<dbReference type="AlphaFoldDB" id="A0A650CKU7"/>
<dbReference type="Gene3D" id="2.70.40.10">
    <property type="match status" value="1"/>
</dbReference>
<keyword evidence="1 3" id="KW-0378">Hydrolase</keyword>
<sequence>MILSHQSIKNLLGKVILNYSEENVRENGYDLRICGDKYYELVQGAELPEKKATLREIEFKDKAVLSANHTYLFESCEEFDMPADLAVLITLKSTLARNGFLAPPTVIDAGYKGKVNVAITAVYSSSLKKGMATHHLIFLKLDKPTERLYNGKYQGGVLI</sequence>
<dbReference type="CDD" id="cd07557">
    <property type="entry name" value="trimeric_dUTPase"/>
    <property type="match status" value="1"/>
</dbReference>
<dbReference type="Pfam" id="PF22769">
    <property type="entry name" value="DCD"/>
    <property type="match status" value="1"/>
</dbReference>
<evidence type="ECO:0000256" key="2">
    <source>
        <dbReference type="ARBA" id="ARBA00023080"/>
    </source>
</evidence>
<dbReference type="SUPFAM" id="SSF51283">
    <property type="entry name" value="dUTPase-like"/>
    <property type="match status" value="1"/>
</dbReference>
<dbReference type="Proteomes" id="UP000427373">
    <property type="component" value="Chromosome"/>
</dbReference>
<keyword evidence="2" id="KW-0546">Nucleotide metabolism</keyword>
<evidence type="ECO:0000313" key="3">
    <source>
        <dbReference type="EMBL" id="MBB5254702.1"/>
    </source>
</evidence>
<accession>A0A650CKU7</accession>
<dbReference type="OrthoDB" id="33242at2157"/>
<dbReference type="KEGG" id="soh:D1869_09190"/>
<dbReference type="Proteomes" id="UP000582213">
    <property type="component" value="Unassembled WGS sequence"/>
</dbReference>
<dbReference type="PANTHER" id="PTHR42680">
    <property type="entry name" value="DCTP DEAMINASE"/>
    <property type="match status" value="1"/>
</dbReference>
<protein>
    <submittedName>
        <fullName evidence="4">Deoxycytidine triphosphate deaminase</fullName>
    </submittedName>
    <submittedName>
        <fullName evidence="3">dCTP deaminase</fullName>
        <ecNumber evidence="3">3.5.4.13</ecNumber>
    </submittedName>
</protein>
<dbReference type="GeneID" id="42801415"/>
<dbReference type="InterPro" id="IPR011962">
    <property type="entry name" value="dCTP_deaminase"/>
</dbReference>
<dbReference type="EC" id="3.5.4.13" evidence="3"/>
<gene>
    <name evidence="4" type="ORF">D1869_09190</name>
    <name evidence="3" type="ORF">HNQ62_002476</name>
</gene>
<dbReference type="InterPro" id="IPR033704">
    <property type="entry name" value="dUTPase_trimeric"/>
</dbReference>
<dbReference type="InterPro" id="IPR036157">
    <property type="entry name" value="dUTPase-like_sf"/>
</dbReference>